<dbReference type="GO" id="GO:0005829">
    <property type="term" value="C:cytosol"/>
    <property type="evidence" value="ECO:0007669"/>
    <property type="project" value="TreeGrafter"/>
</dbReference>
<dbReference type="SUPFAM" id="SSF54909">
    <property type="entry name" value="Dimeric alpha+beta barrel"/>
    <property type="match status" value="1"/>
</dbReference>
<name>A0A644VAH4_9ZZZZ</name>
<dbReference type="Pfam" id="PF13412">
    <property type="entry name" value="HTH_24"/>
    <property type="match status" value="1"/>
</dbReference>
<evidence type="ECO:0000313" key="5">
    <source>
        <dbReference type="EMBL" id="MPL88065.1"/>
    </source>
</evidence>
<proteinExistence type="predicted"/>
<evidence type="ECO:0000256" key="1">
    <source>
        <dbReference type="ARBA" id="ARBA00023015"/>
    </source>
</evidence>
<dbReference type="GO" id="GO:0043565">
    <property type="term" value="F:sequence-specific DNA binding"/>
    <property type="evidence" value="ECO:0007669"/>
    <property type="project" value="InterPro"/>
</dbReference>
<feature type="domain" description="HTH asnC-type" evidence="4">
    <location>
        <begin position="1"/>
        <end position="64"/>
    </location>
</feature>
<dbReference type="PANTHER" id="PTHR30154:SF34">
    <property type="entry name" value="TRANSCRIPTIONAL REGULATOR AZLB"/>
    <property type="match status" value="1"/>
</dbReference>
<dbReference type="Pfam" id="PF01037">
    <property type="entry name" value="AsnC_trans_reg"/>
    <property type="match status" value="1"/>
</dbReference>
<dbReference type="GO" id="GO:0043200">
    <property type="term" value="P:response to amino acid"/>
    <property type="evidence" value="ECO:0007669"/>
    <property type="project" value="TreeGrafter"/>
</dbReference>
<dbReference type="InterPro" id="IPR019885">
    <property type="entry name" value="Tscrpt_reg_HTH_AsnC-type_CS"/>
</dbReference>
<dbReference type="Gene3D" id="3.30.70.920">
    <property type="match status" value="1"/>
</dbReference>
<evidence type="ECO:0000259" key="4">
    <source>
        <dbReference type="PROSITE" id="PS50956"/>
    </source>
</evidence>
<dbReference type="InterPro" id="IPR019888">
    <property type="entry name" value="Tscrpt_reg_AsnC-like"/>
</dbReference>
<dbReference type="AlphaFoldDB" id="A0A644VAH4"/>
<dbReference type="Gene3D" id="1.10.10.10">
    <property type="entry name" value="Winged helix-like DNA-binding domain superfamily/Winged helix DNA-binding domain"/>
    <property type="match status" value="1"/>
</dbReference>
<evidence type="ECO:0000256" key="2">
    <source>
        <dbReference type="ARBA" id="ARBA00023125"/>
    </source>
</evidence>
<dbReference type="PROSITE" id="PS00519">
    <property type="entry name" value="HTH_ASNC_1"/>
    <property type="match status" value="1"/>
</dbReference>
<organism evidence="5">
    <name type="scientific">bioreactor metagenome</name>
    <dbReference type="NCBI Taxonomy" id="1076179"/>
    <lineage>
        <taxon>unclassified sequences</taxon>
        <taxon>metagenomes</taxon>
        <taxon>ecological metagenomes</taxon>
    </lineage>
</organism>
<sequence length="152" mass="16781">MDNNDLKVIGQLMKKGRSTWAELGELLNLSAPSAADRVHKLEEAGVIKGYSAIINPDSIGCGLAALISVIIEDPEQRLNILKKVEELPEILECYHVAGDVDYILKARCNSTKDLERLISKELKAFPGIKTRTMVILSTVKETPILPLDLERS</sequence>
<keyword evidence="1" id="KW-0805">Transcription regulation</keyword>
<evidence type="ECO:0000256" key="3">
    <source>
        <dbReference type="ARBA" id="ARBA00023163"/>
    </source>
</evidence>
<dbReference type="PROSITE" id="PS50956">
    <property type="entry name" value="HTH_ASNC_2"/>
    <property type="match status" value="1"/>
</dbReference>
<dbReference type="EMBL" id="VSSQ01000249">
    <property type="protein sequence ID" value="MPL88065.1"/>
    <property type="molecule type" value="Genomic_DNA"/>
</dbReference>
<gene>
    <name evidence="5" type="primary">lrp_6</name>
    <name evidence="5" type="ORF">SDC9_34078</name>
</gene>
<dbReference type="PRINTS" id="PR00033">
    <property type="entry name" value="HTHASNC"/>
</dbReference>
<keyword evidence="2" id="KW-0238">DNA-binding</keyword>
<protein>
    <submittedName>
        <fullName evidence="5">Leucine-responsive regulatory protein</fullName>
    </submittedName>
</protein>
<dbReference type="InterPro" id="IPR036390">
    <property type="entry name" value="WH_DNA-bd_sf"/>
</dbReference>
<dbReference type="SMART" id="SM00344">
    <property type="entry name" value="HTH_ASNC"/>
    <property type="match status" value="1"/>
</dbReference>
<dbReference type="PANTHER" id="PTHR30154">
    <property type="entry name" value="LEUCINE-RESPONSIVE REGULATORY PROTEIN"/>
    <property type="match status" value="1"/>
</dbReference>
<accession>A0A644VAH4</accession>
<dbReference type="InterPro" id="IPR019887">
    <property type="entry name" value="Tscrpt_reg_AsnC/Lrp_C"/>
</dbReference>
<dbReference type="InterPro" id="IPR000485">
    <property type="entry name" value="AsnC-type_HTH_dom"/>
</dbReference>
<dbReference type="SUPFAM" id="SSF46785">
    <property type="entry name" value="Winged helix' DNA-binding domain"/>
    <property type="match status" value="1"/>
</dbReference>
<comment type="caution">
    <text evidence="5">The sequence shown here is derived from an EMBL/GenBank/DDBJ whole genome shotgun (WGS) entry which is preliminary data.</text>
</comment>
<keyword evidence="3" id="KW-0804">Transcription</keyword>
<dbReference type="InterPro" id="IPR011008">
    <property type="entry name" value="Dimeric_a/b-barrel"/>
</dbReference>
<dbReference type="InterPro" id="IPR036388">
    <property type="entry name" value="WH-like_DNA-bd_sf"/>
</dbReference>
<reference evidence="5" key="1">
    <citation type="submission" date="2019-08" db="EMBL/GenBank/DDBJ databases">
        <authorList>
            <person name="Kucharzyk K."/>
            <person name="Murdoch R.W."/>
            <person name="Higgins S."/>
            <person name="Loffler F."/>
        </authorList>
    </citation>
    <scope>NUCLEOTIDE SEQUENCE</scope>
</reference>